<comment type="caution">
    <text evidence="1">The sequence shown here is derived from an EMBL/GenBank/DDBJ whole genome shotgun (WGS) entry which is preliminary data.</text>
</comment>
<dbReference type="AlphaFoldDB" id="A0A9W6TT50"/>
<organism evidence="1 2">
    <name type="scientific">Phytophthora fragariaefolia</name>
    <dbReference type="NCBI Taxonomy" id="1490495"/>
    <lineage>
        <taxon>Eukaryota</taxon>
        <taxon>Sar</taxon>
        <taxon>Stramenopiles</taxon>
        <taxon>Oomycota</taxon>
        <taxon>Peronosporomycetes</taxon>
        <taxon>Peronosporales</taxon>
        <taxon>Peronosporaceae</taxon>
        <taxon>Phytophthora</taxon>
    </lineage>
</organism>
<accession>A0A9W6TT50</accession>
<protein>
    <submittedName>
        <fullName evidence="1">Unnamed protein product</fullName>
    </submittedName>
</protein>
<sequence length="357" mass="39851">MTTRGRGVKPPRKELCRLAEIQREALYLAAWKSKLIIYLKASSEQQSLEKLQHKREKPLSRFECLLERQVDLPPRPLVDDRDATWQHALLESLLSTQLSYIKKLLCETLPSGFKGIATKRACPCYLTAGGKAGSSVEFTPAGFTLEKVSDKLNAIFGNKSKSEILFLASGKVVNHVKATSPKLKRSMPLKPKVSGLGKRKTVDEPRPDLPYNLGAMKCHYCAGYHNTVNNVGPHKMPRVHRTGLQAYSGTTAGRSQAVNRFFAEWCGRNGVFQICSGDAHVFSPNILYINVSSLSDELSRIAFNKDYMSRSDRVVIWPDLMVGDSTLSSGGDFLFVSVDSEICGDRLFTRILSCRYR</sequence>
<reference evidence="1" key="1">
    <citation type="submission" date="2023-04" db="EMBL/GenBank/DDBJ databases">
        <title>Phytophthora fragariaefolia NBRC 109709.</title>
        <authorList>
            <person name="Ichikawa N."/>
            <person name="Sato H."/>
            <person name="Tonouchi N."/>
        </authorList>
    </citation>
    <scope>NUCLEOTIDE SEQUENCE</scope>
    <source>
        <strain evidence="1">NBRC 109709</strain>
    </source>
</reference>
<name>A0A9W6TT50_9STRA</name>
<dbReference type="Proteomes" id="UP001165121">
    <property type="component" value="Unassembled WGS sequence"/>
</dbReference>
<dbReference type="OrthoDB" id="118349at2759"/>
<proteinExistence type="predicted"/>
<dbReference type="EMBL" id="BSXT01000141">
    <property type="protein sequence ID" value="GMF18789.1"/>
    <property type="molecule type" value="Genomic_DNA"/>
</dbReference>
<gene>
    <name evidence="1" type="ORF">Pfra01_000175600</name>
</gene>
<keyword evidence="2" id="KW-1185">Reference proteome</keyword>
<evidence type="ECO:0000313" key="2">
    <source>
        <dbReference type="Proteomes" id="UP001165121"/>
    </source>
</evidence>
<evidence type="ECO:0000313" key="1">
    <source>
        <dbReference type="EMBL" id="GMF18789.1"/>
    </source>
</evidence>